<protein>
    <recommendedName>
        <fullName evidence="6">tryptophan synthase</fullName>
        <ecNumber evidence="6">4.2.1.20</ecNumber>
    </recommendedName>
</protein>
<keyword evidence="15" id="KW-1185">Reference proteome</keyword>
<dbReference type="Gene3D" id="3.40.50.1100">
    <property type="match status" value="2"/>
</dbReference>
<reference evidence="14" key="1">
    <citation type="submission" date="2022-11" db="EMBL/GenBank/DDBJ databases">
        <authorList>
            <person name="Somphong A."/>
            <person name="Phongsopitanun W."/>
        </authorList>
    </citation>
    <scope>NUCLEOTIDE SEQUENCE</scope>
    <source>
        <strain evidence="14">Pm04-4</strain>
    </source>
</reference>
<evidence type="ECO:0000313" key="15">
    <source>
        <dbReference type="Proteomes" id="UP001151002"/>
    </source>
</evidence>
<dbReference type="Pfam" id="PF00291">
    <property type="entry name" value="PALP"/>
    <property type="match status" value="1"/>
</dbReference>
<organism evidence="14 15">
    <name type="scientific">Paractinoplanes pyxinae</name>
    <dbReference type="NCBI Taxonomy" id="2997416"/>
    <lineage>
        <taxon>Bacteria</taxon>
        <taxon>Bacillati</taxon>
        <taxon>Actinomycetota</taxon>
        <taxon>Actinomycetes</taxon>
        <taxon>Micromonosporales</taxon>
        <taxon>Micromonosporaceae</taxon>
        <taxon>Paractinoplanes</taxon>
    </lineage>
</organism>
<gene>
    <name evidence="14" type="ORF">OWR29_36990</name>
</gene>
<dbReference type="PROSITE" id="PS00168">
    <property type="entry name" value="TRP_SYNTHASE_BETA"/>
    <property type="match status" value="1"/>
</dbReference>
<keyword evidence="8" id="KW-0822">Tryptophan biosynthesis</keyword>
<dbReference type="EC" id="4.2.1.20" evidence="6"/>
<dbReference type="PANTHER" id="PTHR48077:SF6">
    <property type="entry name" value="TRYPTOPHAN SYNTHASE"/>
    <property type="match status" value="1"/>
</dbReference>
<evidence type="ECO:0000313" key="14">
    <source>
        <dbReference type="EMBL" id="MCY1143630.1"/>
    </source>
</evidence>
<dbReference type="NCBIfam" id="NF009057">
    <property type="entry name" value="PRK12391.1"/>
    <property type="match status" value="1"/>
</dbReference>
<comment type="catalytic activity">
    <reaction evidence="12">
        <text>(1S,2R)-1-C-(indol-3-yl)glycerol 3-phosphate + L-serine = D-glyceraldehyde 3-phosphate + L-tryptophan + H2O</text>
        <dbReference type="Rhea" id="RHEA:10532"/>
        <dbReference type="ChEBI" id="CHEBI:15377"/>
        <dbReference type="ChEBI" id="CHEBI:33384"/>
        <dbReference type="ChEBI" id="CHEBI:57912"/>
        <dbReference type="ChEBI" id="CHEBI:58866"/>
        <dbReference type="ChEBI" id="CHEBI:59776"/>
        <dbReference type="EC" id="4.2.1.20"/>
    </reaction>
</comment>
<evidence type="ECO:0000256" key="11">
    <source>
        <dbReference type="ARBA" id="ARBA00023239"/>
    </source>
</evidence>
<accession>A0ABT4BAU1</accession>
<dbReference type="SUPFAM" id="SSF53686">
    <property type="entry name" value="Tryptophan synthase beta subunit-like PLP-dependent enzymes"/>
    <property type="match status" value="1"/>
</dbReference>
<dbReference type="PANTHER" id="PTHR48077">
    <property type="entry name" value="TRYPTOPHAN SYNTHASE-RELATED"/>
    <property type="match status" value="1"/>
</dbReference>
<evidence type="ECO:0000256" key="5">
    <source>
        <dbReference type="ARBA" id="ARBA00011270"/>
    </source>
</evidence>
<comment type="pathway">
    <text evidence="3">Amino-acid biosynthesis; L-tryptophan biosynthesis; L-tryptophan from chorismate: step 5/5.</text>
</comment>
<keyword evidence="9" id="KW-0663">Pyridoxal phosphate</keyword>
<comment type="cofactor">
    <cofactor evidence="1">
        <name>pyridoxal 5'-phosphate</name>
        <dbReference type="ChEBI" id="CHEBI:597326"/>
    </cofactor>
</comment>
<dbReference type="EMBL" id="JAPNTZ010000016">
    <property type="protein sequence ID" value="MCY1143630.1"/>
    <property type="molecule type" value="Genomic_DNA"/>
</dbReference>
<proteinExistence type="inferred from homology"/>
<evidence type="ECO:0000256" key="12">
    <source>
        <dbReference type="ARBA" id="ARBA00049047"/>
    </source>
</evidence>
<dbReference type="InterPro" id="IPR036052">
    <property type="entry name" value="TrpB-like_PALP_sf"/>
</dbReference>
<comment type="subunit">
    <text evidence="5">Tetramer of two alpha and two beta chains.</text>
</comment>
<evidence type="ECO:0000256" key="7">
    <source>
        <dbReference type="ARBA" id="ARBA00022605"/>
    </source>
</evidence>
<evidence type="ECO:0000256" key="6">
    <source>
        <dbReference type="ARBA" id="ARBA00012043"/>
    </source>
</evidence>
<dbReference type="InterPro" id="IPR006653">
    <property type="entry name" value="Trp_synth_b_CS"/>
</dbReference>
<evidence type="ECO:0000256" key="9">
    <source>
        <dbReference type="ARBA" id="ARBA00022898"/>
    </source>
</evidence>
<evidence type="ECO:0000256" key="8">
    <source>
        <dbReference type="ARBA" id="ARBA00022822"/>
    </source>
</evidence>
<feature type="domain" description="Tryptophan synthase beta chain-like PALP" evidence="13">
    <location>
        <begin position="72"/>
        <end position="403"/>
    </location>
</feature>
<comment type="function">
    <text evidence="2">The beta subunit is responsible for the synthesis of L-tryptophan from indole and L-serine.</text>
</comment>
<evidence type="ECO:0000256" key="10">
    <source>
        <dbReference type="ARBA" id="ARBA00023141"/>
    </source>
</evidence>
<dbReference type="NCBIfam" id="TIGR01415">
    <property type="entry name" value="trpB_rel"/>
    <property type="match status" value="1"/>
</dbReference>
<dbReference type="Proteomes" id="UP001151002">
    <property type="component" value="Unassembled WGS sequence"/>
</dbReference>
<dbReference type="InterPro" id="IPR001926">
    <property type="entry name" value="TrpB-like_PALP"/>
</dbReference>
<evidence type="ECO:0000256" key="3">
    <source>
        <dbReference type="ARBA" id="ARBA00004733"/>
    </source>
</evidence>
<evidence type="ECO:0000256" key="2">
    <source>
        <dbReference type="ARBA" id="ARBA00002786"/>
    </source>
</evidence>
<evidence type="ECO:0000256" key="4">
    <source>
        <dbReference type="ARBA" id="ARBA00009982"/>
    </source>
</evidence>
<keyword evidence="10" id="KW-0057">Aromatic amino acid biosynthesis</keyword>
<evidence type="ECO:0000259" key="13">
    <source>
        <dbReference type="Pfam" id="PF00291"/>
    </source>
</evidence>
<name>A0ABT4BAU1_9ACTN</name>
<keyword evidence="7" id="KW-0028">Amino-acid biosynthesis</keyword>
<dbReference type="InterPro" id="IPR023026">
    <property type="entry name" value="Trp_synth_beta/beta-like"/>
</dbReference>
<comment type="similarity">
    <text evidence="4">Belongs to the TrpB family.</text>
</comment>
<comment type="caution">
    <text evidence="14">The sequence shown here is derived from an EMBL/GenBank/DDBJ whole genome shotgun (WGS) entry which is preliminary data.</text>
</comment>
<keyword evidence="11" id="KW-0456">Lyase</keyword>
<sequence length="531" mass="57087">MTAAVPVPKHWYNAAADLPELYEPYIDPATGRELPADSLTELFAGELVEQELDRDTRLRPIPEEVQARYALWRPTPLLRATALEKAIGTRCKIFYKYEGISPIGSHKANSGVAQAYYSRRDGRKRVFSETGAGQWGSAISMGSSFVGLDAEVFMVGSSYDAKPSRRILMETFGAKVHRSPSPLTEVGRVARKPDENDPGSLGLAIGEAVEAARADREAAYALGSAFNFVCLHQTVIGQELRAQLDAAGLRPDALISCIGGGSSYAGLVFPFLDQVERPGRKLDLVAVESNAVPKVTKGKFAYDHGDSAKLTPLIKMYTLGHEFAAPGIHSGGLRYHGLSGQVSKALHLGLGRAVAYSQLEIFRAATLFARTEGLIPAPEAAHSIAATIELAREHRDEERVLVFCLTGHGFFDLSAYQRYNQGQMDDSDSPSAAIEASLGQLPAVGNPGTSGASEDPFNAWQRWHFGAPRPSASGAVGTDLRGYRVVSERLVREASQGGAGDLLVARDAVITPAAESEARDLGRKLVRGGDR</sequence>
<dbReference type="InterPro" id="IPR006316">
    <property type="entry name" value="Trp_synth_b-like"/>
</dbReference>
<evidence type="ECO:0000256" key="1">
    <source>
        <dbReference type="ARBA" id="ARBA00001933"/>
    </source>
</evidence>
<dbReference type="RefSeq" id="WP_267568162.1">
    <property type="nucleotide sequence ID" value="NZ_JAPNTZ010000016.1"/>
</dbReference>